<dbReference type="InterPro" id="IPR011048">
    <property type="entry name" value="Haem_d1_sf"/>
</dbReference>
<dbReference type="PANTHER" id="PTHR30344:SF1">
    <property type="entry name" value="6-PHOSPHOGLUCONOLACTONASE"/>
    <property type="match status" value="1"/>
</dbReference>
<dbReference type="InterPro" id="IPR050282">
    <property type="entry name" value="Cycloisomerase_2"/>
</dbReference>
<protein>
    <submittedName>
        <fullName evidence="3">Lactonase family protein</fullName>
        <ecNumber evidence="3">3.1.1.-</ecNumber>
    </submittedName>
</protein>
<reference evidence="3 4" key="1">
    <citation type="submission" date="2024-04" db="EMBL/GenBank/DDBJ databases">
        <title>Luteolibacter sp. isolated from soil.</title>
        <authorList>
            <person name="An J."/>
        </authorList>
    </citation>
    <scope>NUCLEOTIDE SEQUENCE [LARGE SCALE GENOMIC DNA]</scope>
    <source>
        <strain evidence="3 4">Y139</strain>
    </source>
</reference>
<dbReference type="InterPro" id="IPR015943">
    <property type="entry name" value="WD40/YVTN_repeat-like_dom_sf"/>
</dbReference>
<dbReference type="Proteomes" id="UP001371305">
    <property type="component" value="Unassembled WGS sequence"/>
</dbReference>
<dbReference type="EMBL" id="JBBUKT010000010">
    <property type="protein sequence ID" value="MEK7953290.1"/>
    <property type="molecule type" value="Genomic_DNA"/>
</dbReference>
<sequence length="365" mass="38863">MNHRQAPPIDAEQAERPLRIAIGSIVEGESKDRGGILLSSFDPASATFGEVTLGARYGNSATFLCLHPTLPLLYSVGRSDQFPDGSVAVFAINARSLDLRSEASSGGSTPCHLAIDEFGATLAVANYDDGTTYTLALDERGLPISTFSTRTIGGGPSPNRQEGSHPHGVYFRGKTLHVPDLELDRIQCWTIQDARPEWETLSVWQSVPGAGPRHMAFSPDGRHAYVANELDSTVSALTINAGSGCFETINHVSTLPEGEVVNNTTAEIAIHPNGRFVYVSNRGHDSIAVFARDAGSGELKRILVAPAGGKNPRHFVISPDANWILCAHQDSDTIVALPLDGKSGMIGNAVAAISCPKPICVIFLE</sequence>
<keyword evidence="2" id="KW-0313">Glucose metabolism</keyword>
<accession>A0ABU9AZX0</accession>
<dbReference type="SUPFAM" id="SSF51004">
    <property type="entry name" value="C-terminal (heme d1) domain of cytochrome cd1-nitrite reductase"/>
    <property type="match status" value="1"/>
</dbReference>
<dbReference type="EC" id="3.1.1.-" evidence="3"/>
<dbReference type="RefSeq" id="WP_341407054.1">
    <property type="nucleotide sequence ID" value="NZ_JBBUKT010000010.1"/>
</dbReference>
<keyword evidence="2" id="KW-0119">Carbohydrate metabolism</keyword>
<gene>
    <name evidence="3" type="ORF">WKV53_22440</name>
</gene>
<evidence type="ECO:0000313" key="3">
    <source>
        <dbReference type="EMBL" id="MEK7953290.1"/>
    </source>
</evidence>
<evidence type="ECO:0000256" key="2">
    <source>
        <dbReference type="ARBA" id="ARBA00022526"/>
    </source>
</evidence>
<dbReference type="InterPro" id="IPR019405">
    <property type="entry name" value="Lactonase_7-beta_prop"/>
</dbReference>
<evidence type="ECO:0000256" key="1">
    <source>
        <dbReference type="ARBA" id="ARBA00005564"/>
    </source>
</evidence>
<proteinExistence type="inferred from homology"/>
<evidence type="ECO:0000313" key="4">
    <source>
        <dbReference type="Proteomes" id="UP001371305"/>
    </source>
</evidence>
<dbReference type="Gene3D" id="2.130.10.10">
    <property type="entry name" value="YVTN repeat-like/Quinoprotein amine dehydrogenase"/>
    <property type="match status" value="1"/>
</dbReference>
<comment type="caution">
    <text evidence="3">The sequence shown here is derived from an EMBL/GenBank/DDBJ whole genome shotgun (WGS) entry which is preliminary data.</text>
</comment>
<dbReference type="GO" id="GO:0016787">
    <property type="term" value="F:hydrolase activity"/>
    <property type="evidence" value="ECO:0007669"/>
    <property type="project" value="UniProtKB-KW"/>
</dbReference>
<dbReference type="PANTHER" id="PTHR30344">
    <property type="entry name" value="6-PHOSPHOGLUCONOLACTONASE-RELATED"/>
    <property type="match status" value="1"/>
</dbReference>
<organism evidence="3 4">
    <name type="scientific">Luteolibacter soli</name>
    <dbReference type="NCBI Taxonomy" id="3135280"/>
    <lineage>
        <taxon>Bacteria</taxon>
        <taxon>Pseudomonadati</taxon>
        <taxon>Verrucomicrobiota</taxon>
        <taxon>Verrucomicrobiia</taxon>
        <taxon>Verrucomicrobiales</taxon>
        <taxon>Verrucomicrobiaceae</taxon>
        <taxon>Luteolibacter</taxon>
    </lineage>
</organism>
<keyword evidence="3" id="KW-0378">Hydrolase</keyword>
<comment type="similarity">
    <text evidence="1">Belongs to the cycloisomerase 2 family.</text>
</comment>
<keyword evidence="4" id="KW-1185">Reference proteome</keyword>
<dbReference type="Pfam" id="PF10282">
    <property type="entry name" value="Lactonase"/>
    <property type="match status" value="1"/>
</dbReference>
<name>A0ABU9AZX0_9BACT</name>